<dbReference type="EMBL" id="SGPM01000006">
    <property type="protein sequence ID" value="THH33472.1"/>
    <property type="molecule type" value="Genomic_DNA"/>
</dbReference>
<evidence type="ECO:0000313" key="2">
    <source>
        <dbReference type="EMBL" id="THH33472.1"/>
    </source>
</evidence>
<feature type="transmembrane region" description="Helical" evidence="1">
    <location>
        <begin position="51"/>
        <end position="69"/>
    </location>
</feature>
<organism evidence="2 3">
    <name type="scientific">Antrodiella citrinella</name>
    <dbReference type="NCBI Taxonomy" id="2447956"/>
    <lineage>
        <taxon>Eukaryota</taxon>
        <taxon>Fungi</taxon>
        <taxon>Dikarya</taxon>
        <taxon>Basidiomycota</taxon>
        <taxon>Agaricomycotina</taxon>
        <taxon>Agaricomycetes</taxon>
        <taxon>Polyporales</taxon>
        <taxon>Steccherinaceae</taxon>
        <taxon>Antrodiella</taxon>
    </lineage>
</organism>
<dbReference type="OrthoDB" id="2538110at2759"/>
<keyword evidence="3" id="KW-1185">Reference proteome</keyword>
<keyword evidence="1" id="KW-1133">Transmembrane helix</keyword>
<name>A0A4S4N3A1_9APHY</name>
<protein>
    <submittedName>
        <fullName evidence="2">Uncharacterized protein</fullName>
    </submittedName>
</protein>
<comment type="caution">
    <text evidence="2">The sequence shown here is derived from an EMBL/GenBank/DDBJ whole genome shotgun (WGS) entry which is preliminary data.</text>
</comment>
<evidence type="ECO:0000256" key="1">
    <source>
        <dbReference type="SAM" id="Phobius"/>
    </source>
</evidence>
<reference evidence="2 3" key="1">
    <citation type="submission" date="2019-02" db="EMBL/GenBank/DDBJ databases">
        <title>Genome sequencing of the rare red list fungi Antrodiella citrinella (Flaviporus citrinellus).</title>
        <authorList>
            <person name="Buettner E."/>
            <person name="Kellner H."/>
        </authorList>
    </citation>
    <scope>NUCLEOTIDE SEQUENCE [LARGE SCALE GENOMIC DNA]</scope>
    <source>
        <strain evidence="2 3">DSM 108506</strain>
    </source>
</reference>
<sequence>MSTAVSSDDKKLIDVDVDEDEFVREEPSSDINVLRERLSKDPRFNPPTPSLWKRVALLITIIVLFYFAITMRMAMAKSQPEPVVVTAASRYSKDYKFRPAASPVVTEKLKDGRIRVRGAHPTAR</sequence>
<proteinExistence type="predicted"/>
<keyword evidence="1" id="KW-0472">Membrane</keyword>
<gene>
    <name evidence="2" type="ORF">EUX98_g724</name>
</gene>
<dbReference type="AlphaFoldDB" id="A0A4S4N3A1"/>
<accession>A0A4S4N3A1</accession>
<keyword evidence="1" id="KW-0812">Transmembrane</keyword>
<dbReference type="Proteomes" id="UP000308730">
    <property type="component" value="Unassembled WGS sequence"/>
</dbReference>
<evidence type="ECO:0000313" key="3">
    <source>
        <dbReference type="Proteomes" id="UP000308730"/>
    </source>
</evidence>